<dbReference type="Gene3D" id="1.10.10.60">
    <property type="entry name" value="Homeodomain-like"/>
    <property type="match status" value="1"/>
</dbReference>
<dbReference type="InterPro" id="IPR037923">
    <property type="entry name" value="HTH-like"/>
</dbReference>
<evidence type="ECO:0000259" key="4">
    <source>
        <dbReference type="PROSITE" id="PS01124"/>
    </source>
</evidence>
<dbReference type="RefSeq" id="WP_301192499.1">
    <property type="nucleotide sequence ID" value="NZ_JAPDPJ010000073.1"/>
</dbReference>
<feature type="domain" description="HTH araC/xylS-type" evidence="4">
    <location>
        <begin position="185"/>
        <end position="283"/>
    </location>
</feature>
<dbReference type="GO" id="GO:0043565">
    <property type="term" value="F:sequence-specific DNA binding"/>
    <property type="evidence" value="ECO:0007669"/>
    <property type="project" value="InterPro"/>
</dbReference>
<evidence type="ECO:0000256" key="1">
    <source>
        <dbReference type="ARBA" id="ARBA00023015"/>
    </source>
</evidence>
<evidence type="ECO:0000313" key="5">
    <source>
        <dbReference type="EMBL" id="MCW3788942.1"/>
    </source>
</evidence>
<dbReference type="SMART" id="SM00342">
    <property type="entry name" value="HTH_ARAC"/>
    <property type="match status" value="1"/>
</dbReference>
<protein>
    <submittedName>
        <fullName evidence="5">AraC family transcriptional regulator</fullName>
    </submittedName>
</protein>
<dbReference type="EMBL" id="JAPDPJ010000073">
    <property type="protein sequence ID" value="MCW3788942.1"/>
    <property type="molecule type" value="Genomic_DNA"/>
</dbReference>
<name>A0AAE3SH86_9BACT</name>
<sequence>MRTFEFNRNKHNKELLIDCLSIHEISALSTSLKEMHTTSFYELYFFTEAEGTISIENKIYQIDGACIVMLPPLVARQWDISFNKDSYVVFFEQEIFEYTLKDAFFLYRLQCFNFNSLHPILPVKDGQCSNYYFLIQKIMNEIANIKDDSIYLLNAYLYQLLLEINRNYVSYFQIKEALNTNSEVINFKTLLKKNIHSIQTVNGYADLMGITRNHLNKICIELLGRNASSIIKNELLLACKTELLASCITVAEISYKFNFSAPSNFTRFFKDVEGISPGDYRKKFQNDKN</sequence>
<keyword evidence="1" id="KW-0805">Transcription regulation</keyword>
<dbReference type="PANTHER" id="PTHR43280">
    <property type="entry name" value="ARAC-FAMILY TRANSCRIPTIONAL REGULATOR"/>
    <property type="match status" value="1"/>
</dbReference>
<accession>A0AAE3SH86</accession>
<evidence type="ECO:0000313" key="6">
    <source>
        <dbReference type="Proteomes" id="UP001209229"/>
    </source>
</evidence>
<dbReference type="SUPFAM" id="SSF46689">
    <property type="entry name" value="Homeodomain-like"/>
    <property type="match status" value="1"/>
</dbReference>
<organism evidence="5 6">
    <name type="scientific">Plebeiibacterium sediminum</name>
    <dbReference type="NCBI Taxonomy" id="2992112"/>
    <lineage>
        <taxon>Bacteria</taxon>
        <taxon>Pseudomonadati</taxon>
        <taxon>Bacteroidota</taxon>
        <taxon>Bacteroidia</taxon>
        <taxon>Marinilabiliales</taxon>
        <taxon>Marinilabiliaceae</taxon>
        <taxon>Plebeiibacterium</taxon>
    </lineage>
</organism>
<dbReference type="InterPro" id="IPR009057">
    <property type="entry name" value="Homeodomain-like_sf"/>
</dbReference>
<dbReference type="SUPFAM" id="SSF51215">
    <property type="entry name" value="Regulatory protein AraC"/>
    <property type="match status" value="1"/>
</dbReference>
<proteinExistence type="predicted"/>
<dbReference type="Pfam" id="PF12833">
    <property type="entry name" value="HTH_18"/>
    <property type="match status" value="1"/>
</dbReference>
<evidence type="ECO:0000256" key="3">
    <source>
        <dbReference type="ARBA" id="ARBA00023163"/>
    </source>
</evidence>
<evidence type="ECO:0000256" key="2">
    <source>
        <dbReference type="ARBA" id="ARBA00023125"/>
    </source>
</evidence>
<gene>
    <name evidence="5" type="ORF">OM075_20905</name>
</gene>
<reference evidence="5" key="1">
    <citation type="submission" date="2022-10" db="EMBL/GenBank/DDBJ databases">
        <authorList>
            <person name="Yu W.X."/>
        </authorList>
    </citation>
    <scope>NUCLEOTIDE SEQUENCE</scope>
    <source>
        <strain evidence="5">AAT</strain>
    </source>
</reference>
<dbReference type="PROSITE" id="PS01124">
    <property type="entry name" value="HTH_ARAC_FAMILY_2"/>
    <property type="match status" value="1"/>
</dbReference>
<keyword evidence="3" id="KW-0804">Transcription</keyword>
<dbReference type="Proteomes" id="UP001209229">
    <property type="component" value="Unassembled WGS sequence"/>
</dbReference>
<dbReference type="PANTHER" id="PTHR43280:SF32">
    <property type="entry name" value="TRANSCRIPTIONAL REGULATORY PROTEIN"/>
    <property type="match status" value="1"/>
</dbReference>
<keyword evidence="2" id="KW-0238">DNA-binding</keyword>
<comment type="caution">
    <text evidence="5">The sequence shown here is derived from an EMBL/GenBank/DDBJ whole genome shotgun (WGS) entry which is preliminary data.</text>
</comment>
<dbReference type="GO" id="GO:0003700">
    <property type="term" value="F:DNA-binding transcription factor activity"/>
    <property type="evidence" value="ECO:0007669"/>
    <property type="project" value="InterPro"/>
</dbReference>
<dbReference type="InterPro" id="IPR018060">
    <property type="entry name" value="HTH_AraC"/>
</dbReference>
<dbReference type="AlphaFoldDB" id="A0AAE3SH86"/>
<keyword evidence="6" id="KW-1185">Reference proteome</keyword>